<keyword evidence="2" id="KW-0378">Hydrolase</keyword>
<dbReference type="PANTHER" id="PTHR43433:SF5">
    <property type="entry name" value="AB HYDROLASE-1 DOMAIN-CONTAINING PROTEIN"/>
    <property type="match status" value="1"/>
</dbReference>
<dbReference type="InterPro" id="IPR029058">
    <property type="entry name" value="AB_hydrolase_fold"/>
</dbReference>
<dbReference type="AlphaFoldDB" id="A0A4Q1HP01"/>
<dbReference type="InterPro" id="IPR050471">
    <property type="entry name" value="AB_hydrolase"/>
</dbReference>
<gene>
    <name evidence="2" type="ORF">C7R54_01130</name>
</gene>
<sequence length="325" mass="35102">MNAQTFDALGTPIRRGQVDTPQVRLAYEDWGDPHAPPLLLIMGLGAQMLLWPDGFCKRLVDAGFRVIRYDNRDIGLSGRIRSLTPPPRLWWLMARSQLGLQSKVPYTLEDMADDTAALLDGLGLAQAHVVGGSMGGMIAQVLAARHAARVASLAIIFSSTCQPLLPPTAPTLLWKLLRKPRPETGLHGQKAHVKALFQALGSAAYPVDEAEMDALIDRLGERGIDGGGARRQLMALLGTGDLRRYAQRIRARTCVIHGAKDRMLPPAAGRAVARAIPGAQFHLIAGMGHDLPRQLWPLLTRLIVDNAAAAEAVIPDAGHMAYEAA</sequence>
<evidence type="ECO:0000313" key="2">
    <source>
        <dbReference type="EMBL" id="RXN92391.1"/>
    </source>
</evidence>
<evidence type="ECO:0000259" key="1">
    <source>
        <dbReference type="Pfam" id="PF00561"/>
    </source>
</evidence>
<organism evidence="2 3">
    <name type="scientific">Achromobacter aloeverae</name>
    <dbReference type="NCBI Taxonomy" id="1750518"/>
    <lineage>
        <taxon>Bacteria</taxon>
        <taxon>Pseudomonadati</taxon>
        <taxon>Pseudomonadota</taxon>
        <taxon>Betaproteobacteria</taxon>
        <taxon>Burkholderiales</taxon>
        <taxon>Alcaligenaceae</taxon>
        <taxon>Achromobacter</taxon>
    </lineage>
</organism>
<dbReference type="RefSeq" id="WP_129148355.1">
    <property type="nucleotide sequence ID" value="NZ_JBHSDO010000016.1"/>
</dbReference>
<dbReference type="Gene3D" id="3.40.50.1820">
    <property type="entry name" value="alpha/beta hydrolase"/>
    <property type="match status" value="1"/>
</dbReference>
<dbReference type="PANTHER" id="PTHR43433">
    <property type="entry name" value="HYDROLASE, ALPHA/BETA FOLD FAMILY PROTEIN"/>
    <property type="match status" value="1"/>
</dbReference>
<evidence type="ECO:0000313" key="3">
    <source>
        <dbReference type="Proteomes" id="UP000290849"/>
    </source>
</evidence>
<name>A0A4Q1HP01_9BURK</name>
<proteinExistence type="predicted"/>
<dbReference type="GO" id="GO:0046503">
    <property type="term" value="P:glycerolipid catabolic process"/>
    <property type="evidence" value="ECO:0007669"/>
    <property type="project" value="TreeGrafter"/>
</dbReference>
<comment type="caution">
    <text evidence="2">The sequence shown here is derived from an EMBL/GenBank/DDBJ whole genome shotgun (WGS) entry which is preliminary data.</text>
</comment>
<reference evidence="2 3" key="1">
    <citation type="journal article" date="2017" name="Int. J. Syst. Evol. Microbiol.">
        <title>Achromobacter aloeverae sp. nov., isolated from the root of Aloe vera (L.) Burm.f.</title>
        <authorList>
            <person name="Kuncharoen N."/>
            <person name="Muramatsu Y."/>
            <person name="Shibata C."/>
            <person name="Kamakura Y."/>
            <person name="Nakagawa Y."/>
            <person name="Tanasupawat S."/>
        </authorList>
    </citation>
    <scope>NUCLEOTIDE SEQUENCE [LARGE SCALE GENOMIC DNA]</scope>
    <source>
        <strain evidence="2 3">AVA-1</strain>
    </source>
</reference>
<dbReference type="InterPro" id="IPR000073">
    <property type="entry name" value="AB_hydrolase_1"/>
</dbReference>
<dbReference type="GO" id="GO:0004806">
    <property type="term" value="F:triacylglycerol lipase activity"/>
    <property type="evidence" value="ECO:0007669"/>
    <property type="project" value="TreeGrafter"/>
</dbReference>
<keyword evidence="3" id="KW-1185">Reference proteome</keyword>
<dbReference type="EMBL" id="PYAL01000001">
    <property type="protein sequence ID" value="RXN92391.1"/>
    <property type="molecule type" value="Genomic_DNA"/>
</dbReference>
<accession>A0A4Q1HP01</accession>
<protein>
    <submittedName>
        <fullName evidence="2">Alpha/beta hydrolase</fullName>
    </submittedName>
</protein>
<dbReference type="Pfam" id="PF00561">
    <property type="entry name" value="Abhydrolase_1"/>
    <property type="match status" value="1"/>
</dbReference>
<dbReference type="OrthoDB" id="9798888at2"/>
<dbReference type="Proteomes" id="UP000290849">
    <property type="component" value="Unassembled WGS sequence"/>
</dbReference>
<feature type="domain" description="AB hydrolase-1" evidence="1">
    <location>
        <begin position="36"/>
        <end position="290"/>
    </location>
</feature>
<dbReference type="SUPFAM" id="SSF53474">
    <property type="entry name" value="alpha/beta-Hydrolases"/>
    <property type="match status" value="1"/>
</dbReference>